<dbReference type="EMBL" id="JAADJT010000034">
    <property type="protein sequence ID" value="NGZ88633.1"/>
    <property type="molecule type" value="Genomic_DNA"/>
</dbReference>
<name>A0ABX0FW04_9BURK</name>
<feature type="non-terminal residue" evidence="1">
    <location>
        <position position="1"/>
    </location>
</feature>
<organism evidence="1 2">
    <name type="scientific">Duganella aceris</name>
    <dbReference type="NCBI Taxonomy" id="2703883"/>
    <lineage>
        <taxon>Bacteria</taxon>
        <taxon>Pseudomonadati</taxon>
        <taxon>Pseudomonadota</taxon>
        <taxon>Betaproteobacteria</taxon>
        <taxon>Burkholderiales</taxon>
        <taxon>Oxalobacteraceae</taxon>
        <taxon>Telluria group</taxon>
        <taxon>Duganella</taxon>
    </lineage>
</organism>
<proteinExistence type="predicted"/>
<evidence type="ECO:0000313" key="2">
    <source>
        <dbReference type="Proteomes" id="UP000666369"/>
    </source>
</evidence>
<dbReference type="Proteomes" id="UP000666369">
    <property type="component" value="Unassembled WGS sequence"/>
</dbReference>
<evidence type="ECO:0000313" key="1">
    <source>
        <dbReference type="EMBL" id="NGZ88633.1"/>
    </source>
</evidence>
<accession>A0ABX0FW04</accession>
<reference evidence="2" key="2">
    <citation type="submission" date="2023-07" db="EMBL/GenBank/DDBJ databases">
        <title>Duganella aceri sp. nov., isolated from tree sap.</title>
        <authorList>
            <person name="Kim I.S."/>
        </authorList>
    </citation>
    <scope>NUCLEOTIDE SEQUENCE [LARGE SCALE GENOMIC DNA]</scope>
    <source>
        <strain evidence="2">SAP-35</strain>
    </source>
</reference>
<protein>
    <submittedName>
        <fullName evidence="1">Uncharacterized protein</fullName>
    </submittedName>
</protein>
<gene>
    <name evidence="1" type="ORF">GW587_30830</name>
</gene>
<keyword evidence="2" id="KW-1185">Reference proteome</keyword>
<sequence>ASTSLTASARNSGVYVVDFMFSLPLTSLSNGSVRKSQATSIDLALADPAKKFEGAIAEKVARAVDQAEKFHTKLLHTYYHPNTAAFYCADPTQRSFGNYQWIATSSKAVAPAHLQTGVFTSRTFGGARNVSITKGPMLFFEPSTQDSPGDGTVPVGSGQGPIGKVPYVFETLGYDHQGAYKNEAMLALTQHLIVKLLQKVI</sequence>
<reference evidence="1 2" key="1">
    <citation type="submission" date="2020-01" db="EMBL/GenBank/DDBJ databases">
        <authorList>
            <person name="Lee S.D."/>
        </authorList>
    </citation>
    <scope>NUCLEOTIDE SEQUENCE [LARGE SCALE GENOMIC DNA]</scope>
    <source>
        <strain evidence="1 2">SAP-35</strain>
    </source>
</reference>
<comment type="caution">
    <text evidence="1">The sequence shown here is derived from an EMBL/GenBank/DDBJ whole genome shotgun (WGS) entry which is preliminary data.</text>
</comment>